<proteinExistence type="predicted"/>
<dbReference type="Pfam" id="PF07494">
    <property type="entry name" value="Reg_prop"/>
    <property type="match status" value="3"/>
</dbReference>
<dbReference type="Gene3D" id="2.130.10.10">
    <property type="entry name" value="YVTN repeat-like/Quinoprotein amine dehydrogenase"/>
    <property type="match status" value="2"/>
</dbReference>
<name>A0ABV2BQ53_9GAMM</name>
<dbReference type="SUPFAM" id="SSF50998">
    <property type="entry name" value="Quinoprotein alcohol dehydrogenase-like"/>
    <property type="match status" value="1"/>
</dbReference>
<dbReference type="PROSITE" id="PS50113">
    <property type="entry name" value="PAC"/>
    <property type="match status" value="1"/>
</dbReference>
<dbReference type="Gene3D" id="2.60.40.10">
    <property type="entry name" value="Immunoglobulins"/>
    <property type="match status" value="1"/>
</dbReference>
<dbReference type="Gene3D" id="3.30.450.20">
    <property type="entry name" value="PAS domain"/>
    <property type="match status" value="1"/>
</dbReference>
<comment type="caution">
    <text evidence="4">The sequence shown here is derived from an EMBL/GenBank/DDBJ whole genome shotgun (WGS) entry which is preliminary data.</text>
</comment>
<dbReference type="InterPro" id="IPR011123">
    <property type="entry name" value="Y_Y_Y"/>
</dbReference>
<dbReference type="SUPFAM" id="SSF141868">
    <property type="entry name" value="EAL domain-like"/>
    <property type="match status" value="1"/>
</dbReference>
<protein>
    <submittedName>
        <fullName evidence="4">EAL domain-containing protein</fullName>
    </submittedName>
</protein>
<dbReference type="InterPro" id="IPR035965">
    <property type="entry name" value="PAS-like_dom_sf"/>
</dbReference>
<evidence type="ECO:0000259" key="2">
    <source>
        <dbReference type="PROSITE" id="PS50883"/>
    </source>
</evidence>
<keyword evidence="5" id="KW-1185">Reference proteome</keyword>
<dbReference type="CDD" id="cd01948">
    <property type="entry name" value="EAL"/>
    <property type="match status" value="1"/>
</dbReference>
<dbReference type="SUPFAM" id="SSF63829">
    <property type="entry name" value="Calcium-dependent phosphotriesterase"/>
    <property type="match status" value="1"/>
</dbReference>
<feature type="domain" description="EAL" evidence="2">
    <location>
        <begin position="1170"/>
        <end position="1418"/>
    </location>
</feature>
<dbReference type="CDD" id="cd01949">
    <property type="entry name" value="GGDEF"/>
    <property type="match status" value="1"/>
</dbReference>
<dbReference type="InterPro" id="IPR035919">
    <property type="entry name" value="EAL_sf"/>
</dbReference>
<dbReference type="InterPro" id="IPR013655">
    <property type="entry name" value="PAS_fold_3"/>
</dbReference>
<dbReference type="InterPro" id="IPR043128">
    <property type="entry name" value="Rev_trsase/Diguanyl_cyclase"/>
</dbReference>
<dbReference type="PANTHER" id="PTHR44757">
    <property type="entry name" value="DIGUANYLATE CYCLASE DGCP"/>
    <property type="match status" value="1"/>
</dbReference>
<dbReference type="SUPFAM" id="SSF55785">
    <property type="entry name" value="PYP-like sensor domain (PAS domain)"/>
    <property type="match status" value="1"/>
</dbReference>
<dbReference type="InterPro" id="IPR000700">
    <property type="entry name" value="PAS-assoc_C"/>
</dbReference>
<evidence type="ECO:0000259" key="1">
    <source>
        <dbReference type="PROSITE" id="PS50113"/>
    </source>
</evidence>
<dbReference type="Pfam" id="PF00563">
    <property type="entry name" value="EAL"/>
    <property type="match status" value="1"/>
</dbReference>
<dbReference type="InterPro" id="IPR015943">
    <property type="entry name" value="WD40/YVTN_repeat-like_dom_sf"/>
</dbReference>
<reference evidence="4 5" key="1">
    <citation type="submission" date="2024-06" db="EMBL/GenBank/DDBJ databases">
        <authorList>
            <person name="Li F."/>
        </authorList>
    </citation>
    <scope>NUCLEOTIDE SEQUENCE [LARGE SCALE GENOMIC DNA]</scope>
    <source>
        <strain evidence="4 5">GXAS 311</strain>
    </source>
</reference>
<dbReference type="InterPro" id="IPR052155">
    <property type="entry name" value="Biofilm_reg_signaling"/>
</dbReference>
<dbReference type="InterPro" id="IPR001633">
    <property type="entry name" value="EAL_dom"/>
</dbReference>
<dbReference type="Pfam" id="PF07495">
    <property type="entry name" value="Y_Y_Y"/>
    <property type="match status" value="1"/>
</dbReference>
<organism evidence="4 5">
    <name type="scientific">Aliikangiella maris</name>
    <dbReference type="NCBI Taxonomy" id="3162458"/>
    <lineage>
        <taxon>Bacteria</taxon>
        <taxon>Pseudomonadati</taxon>
        <taxon>Pseudomonadota</taxon>
        <taxon>Gammaproteobacteria</taxon>
        <taxon>Oceanospirillales</taxon>
        <taxon>Pleioneaceae</taxon>
        <taxon>Aliikangiella</taxon>
    </lineage>
</organism>
<dbReference type="Pfam" id="PF00990">
    <property type="entry name" value="GGDEF"/>
    <property type="match status" value="1"/>
</dbReference>
<dbReference type="SMART" id="SM00267">
    <property type="entry name" value="GGDEF"/>
    <property type="match status" value="1"/>
</dbReference>
<dbReference type="SMART" id="SM00052">
    <property type="entry name" value="EAL"/>
    <property type="match status" value="1"/>
</dbReference>
<dbReference type="EMBL" id="JBEVCJ010000002">
    <property type="protein sequence ID" value="MET1254076.1"/>
    <property type="molecule type" value="Genomic_DNA"/>
</dbReference>
<dbReference type="InterPro" id="IPR011047">
    <property type="entry name" value="Quinoprotein_ADH-like_sf"/>
</dbReference>
<dbReference type="Pfam" id="PF08447">
    <property type="entry name" value="PAS_3"/>
    <property type="match status" value="1"/>
</dbReference>
<dbReference type="SUPFAM" id="SSF55073">
    <property type="entry name" value="Nucleotide cyclase"/>
    <property type="match status" value="1"/>
</dbReference>
<feature type="domain" description="PAC" evidence="1">
    <location>
        <begin position="942"/>
        <end position="996"/>
    </location>
</feature>
<dbReference type="PANTHER" id="PTHR44757:SF2">
    <property type="entry name" value="BIOFILM ARCHITECTURE MAINTENANCE PROTEIN MBAA"/>
    <property type="match status" value="1"/>
</dbReference>
<accession>A0ABV2BQ53</accession>
<dbReference type="RefSeq" id="WP_353873625.1">
    <property type="nucleotide sequence ID" value="NZ_JBEVCJ010000002.1"/>
</dbReference>
<dbReference type="InterPro" id="IPR011110">
    <property type="entry name" value="Reg_prop"/>
</dbReference>
<dbReference type="Proteomes" id="UP001548189">
    <property type="component" value="Unassembled WGS sequence"/>
</dbReference>
<evidence type="ECO:0000313" key="4">
    <source>
        <dbReference type="EMBL" id="MET1254076.1"/>
    </source>
</evidence>
<feature type="domain" description="GGDEF" evidence="3">
    <location>
        <begin position="1028"/>
        <end position="1161"/>
    </location>
</feature>
<dbReference type="PROSITE" id="PS50887">
    <property type="entry name" value="GGDEF"/>
    <property type="match status" value="1"/>
</dbReference>
<sequence length="1418" mass="162575">MISTLWFFHSRQTLTRTTSGLLAVLLILSLLFFCCEKLSAKVAENIFTTSQKKVDSQHEFNHGRVRELRVKQLPKNIKLPSAFVNDIEVLSDGTMLFSTNAGVKIFTGYEYIPLLPESHENASVLNGTVYQSMEDSKGNIWFATDNGLYFLKRDGRHLFSFRHESENENSLANDNVRKIFEDSHGSIWFASLIGITRYSPKTNTFKRYLYRPDGEKKTYIRNSHSLIELQGRLWIGSVSGLYYIDLNSLDIHAIQGDVFEKYVTSVIAINDHKLWLAVDTVGIFQFDINTQAIEKYNNQQDSKIKLRSNFIWHLYQDKEGKIWIGYWNDAIQVVDLDKKQVFEINHYANDISSLPSPAIRVVTEDSDGIFWIGTAGGVAFFDPGTYAIESLRHIPGRENTINNSSVLNVFYQNNIVWMGTERGLEKYNRITSELTHYYQDKTVAEDQAKGAIWKIVPVGDDHLLIGRDFGLDLFNIHNGHVKYVNDFRVRSGKVVNAGFFDIQPSDNGWFYLSSNASTIHRYHPLTNERELIFDSLDSPLTLDVEYFLAVREIEKDRYWIGSTSGLFLIDKKKDLVKKFNVRSENPLSSNIINDLLVADKNTVWIATGTGGINQLIINGNELIAKKIFTFGKNADNNIISNLLKLDGDKLWFTTVEKIGYLNIKTGDYKYFPWMTNAGQNYVEGGRFVDENGIFYLGGSELSILNPQLFQNKPHQHNVNLMAVEKLHQPLDNFFPLSHLKQFEFFPEDSLISFYFSCGCYAYPQLANYEYRLKGVDAQWIPAGNINHANYTHLPSGEYEFQVRAFSINGDWETAAASYPLIIHPPFWKSDIAYGIYLVLCLSLFTVILHFRRIKNKKEQAAVEAIRQSESRLKDVLWGSGDELWQWNLKSNLILLTNNINHHSSTWDNAVEYESIFNLIHPDDQVKAKTTLERYLQGEKSYYETQYRIYDEYYDNWRWVLSRGRVVEYDEQGLPLTIAGTRKDISELKNTENQLRQLANYDQLTDLPNRSFFHEHLTHAIHLAARFKERVALLFFDLDGFKRINDSLGHSVGDQLLQAVASRLRNLLDETGYIARLGGDEFTIILERVVERQDILVILEQVSEKLNQPFQLNGQNVITSVSIGVAIYPEDGKTPDILLKNADIAMYEAKRKGKRQYCFFESQMNEILVKRLNIETELSLAIVHNQFETYYQPRVCVADNQLIGFEALIRWHHPQKGFISPNEFIPIAEETGQILQIGAWVLKDACQQCAVWHRSGNKVRVSVNISALQFQQTDLFDNVEFALSQSGLPAKYLELEITEGTLIHNIEHTRSVILKLKSLGINIALDDFGTGFSSLAYLQQLPLDVLKIDRVFINQLRSSKKSVRLSRAIINMAHSLDLEVVAEGIEEASQLAFLKEAGCEEYQGYLYGKPVPACDIRFD</sequence>
<dbReference type="InterPro" id="IPR029787">
    <property type="entry name" value="Nucleotide_cyclase"/>
</dbReference>
<dbReference type="InterPro" id="IPR000160">
    <property type="entry name" value="GGDEF_dom"/>
</dbReference>
<evidence type="ECO:0000313" key="5">
    <source>
        <dbReference type="Proteomes" id="UP001548189"/>
    </source>
</evidence>
<dbReference type="InterPro" id="IPR013783">
    <property type="entry name" value="Ig-like_fold"/>
</dbReference>
<dbReference type="PROSITE" id="PS50883">
    <property type="entry name" value="EAL"/>
    <property type="match status" value="1"/>
</dbReference>
<evidence type="ECO:0000259" key="3">
    <source>
        <dbReference type="PROSITE" id="PS50887"/>
    </source>
</evidence>
<dbReference type="Gene3D" id="3.20.20.450">
    <property type="entry name" value="EAL domain"/>
    <property type="match status" value="1"/>
</dbReference>
<dbReference type="Gene3D" id="3.30.70.270">
    <property type="match status" value="1"/>
</dbReference>
<gene>
    <name evidence="4" type="ORF">ABVT43_02950</name>
</gene>
<dbReference type="NCBIfam" id="TIGR00254">
    <property type="entry name" value="GGDEF"/>
    <property type="match status" value="1"/>
</dbReference>